<dbReference type="GO" id="GO:0004497">
    <property type="term" value="F:monooxygenase activity"/>
    <property type="evidence" value="ECO:0007669"/>
    <property type="project" value="InterPro"/>
</dbReference>
<evidence type="ECO:0000256" key="4">
    <source>
        <dbReference type="PIRSR" id="PIRSR602401-1"/>
    </source>
</evidence>
<comment type="caution">
    <text evidence="5">The sequence shown here is derived from an EMBL/GenBank/DDBJ whole genome shotgun (WGS) entry which is preliminary data.</text>
</comment>
<dbReference type="GeneID" id="63838862"/>
<sequence length="510" mass="56663">MALTITIIALATAVFGLLTTLIYTKLHFKRFEEYRGIPQLRQSLILGNLKTIYDYTLYGERDRHLDHGFTEMLEALGRPQLMLVDIWPLRSPLLVVGSQEIAEQLCRPTNLFPWGSPKCSMLTAGGKEWLVLRKKNNPAFSHQRVLVSVPTIIDKVEIFIDKLDQHMFTGDEFSLLALCADLALDVIGQVVLGIDLDAQLQRPSKLARDFLELMSTYDGLLTVISQLDEESVDNSLAEHIRQKFKANSTEALRQNHSVLSQRLQDIPALDPLIVAEISDQLKTFLLAGRDTTGITLAWALYELSRTPGALRPVRLEADAVLGPGTDLVTIRTTLGSDRRDLLGRMPFTHAVIRQTLRLHPPGGAMRYSDKHNGLTVCNATTGQTHCLDGLAIYLCEPVIHRDVAVYGDSANVFVPERWAALGAAAKIPPSAWRPFERGPRACIGQELAMLEVCLVLALVCRRYDFVKVGLGRNLLGAKGEEVLDERTGQFKAASEMYKPLQVAAQPLLIL</sequence>
<keyword evidence="3 4" id="KW-0408">Iron</keyword>
<evidence type="ECO:0000256" key="2">
    <source>
        <dbReference type="ARBA" id="ARBA00022723"/>
    </source>
</evidence>
<dbReference type="AlphaFoldDB" id="A0A9P4XV80"/>
<keyword evidence="2 4" id="KW-0479">Metal-binding</keyword>
<name>A0A9P4XV80_CRYP1</name>
<dbReference type="InterPro" id="IPR036396">
    <property type="entry name" value="Cyt_P450_sf"/>
</dbReference>
<comment type="cofactor">
    <cofactor evidence="4">
        <name>heme</name>
        <dbReference type="ChEBI" id="CHEBI:30413"/>
    </cofactor>
</comment>
<proteinExistence type="predicted"/>
<dbReference type="InterPro" id="IPR050121">
    <property type="entry name" value="Cytochrome_P450_monoxygenase"/>
</dbReference>
<gene>
    <name evidence="5" type="ORF">M406DRAFT_342071</name>
</gene>
<dbReference type="Pfam" id="PF00067">
    <property type="entry name" value="p450"/>
    <property type="match status" value="1"/>
</dbReference>
<evidence type="ECO:0000313" key="6">
    <source>
        <dbReference type="Proteomes" id="UP000803844"/>
    </source>
</evidence>
<organism evidence="5 6">
    <name type="scientific">Cryphonectria parasitica (strain ATCC 38755 / EP155)</name>
    <dbReference type="NCBI Taxonomy" id="660469"/>
    <lineage>
        <taxon>Eukaryota</taxon>
        <taxon>Fungi</taxon>
        <taxon>Dikarya</taxon>
        <taxon>Ascomycota</taxon>
        <taxon>Pezizomycotina</taxon>
        <taxon>Sordariomycetes</taxon>
        <taxon>Sordariomycetidae</taxon>
        <taxon>Diaporthales</taxon>
        <taxon>Cryphonectriaceae</taxon>
        <taxon>Cryphonectria-Endothia species complex</taxon>
        <taxon>Cryphonectria</taxon>
    </lineage>
</organism>
<protein>
    <submittedName>
        <fullName evidence="5">Cytochrome P450</fullName>
    </submittedName>
</protein>
<dbReference type="GO" id="GO:0016705">
    <property type="term" value="F:oxidoreductase activity, acting on paired donors, with incorporation or reduction of molecular oxygen"/>
    <property type="evidence" value="ECO:0007669"/>
    <property type="project" value="InterPro"/>
</dbReference>
<dbReference type="PRINTS" id="PR00463">
    <property type="entry name" value="EP450I"/>
</dbReference>
<dbReference type="PANTHER" id="PTHR24305">
    <property type="entry name" value="CYTOCHROME P450"/>
    <property type="match status" value="1"/>
</dbReference>
<evidence type="ECO:0000256" key="1">
    <source>
        <dbReference type="ARBA" id="ARBA00022617"/>
    </source>
</evidence>
<dbReference type="InterPro" id="IPR001128">
    <property type="entry name" value="Cyt_P450"/>
</dbReference>
<keyword evidence="6" id="KW-1185">Reference proteome</keyword>
<evidence type="ECO:0000313" key="5">
    <source>
        <dbReference type="EMBL" id="KAF3761235.1"/>
    </source>
</evidence>
<accession>A0A9P4XV80</accession>
<dbReference type="SUPFAM" id="SSF48264">
    <property type="entry name" value="Cytochrome P450"/>
    <property type="match status" value="1"/>
</dbReference>
<dbReference type="RefSeq" id="XP_040772214.1">
    <property type="nucleotide sequence ID" value="XM_040921733.1"/>
</dbReference>
<dbReference type="PRINTS" id="PR00385">
    <property type="entry name" value="P450"/>
</dbReference>
<feature type="binding site" description="axial binding residue" evidence="4">
    <location>
        <position position="442"/>
    </location>
    <ligand>
        <name>heme</name>
        <dbReference type="ChEBI" id="CHEBI:30413"/>
    </ligand>
    <ligandPart>
        <name>Fe</name>
        <dbReference type="ChEBI" id="CHEBI:18248"/>
    </ligandPart>
</feature>
<dbReference type="GO" id="GO:0005506">
    <property type="term" value="F:iron ion binding"/>
    <property type="evidence" value="ECO:0007669"/>
    <property type="project" value="InterPro"/>
</dbReference>
<keyword evidence="1 4" id="KW-0349">Heme</keyword>
<dbReference type="EMBL" id="MU032351">
    <property type="protein sequence ID" value="KAF3761235.1"/>
    <property type="molecule type" value="Genomic_DNA"/>
</dbReference>
<dbReference type="PANTHER" id="PTHR24305:SF222">
    <property type="entry name" value="CYTOCHROME P450 MONOOXYGENASE STCS"/>
    <property type="match status" value="1"/>
</dbReference>
<dbReference type="GO" id="GO:0020037">
    <property type="term" value="F:heme binding"/>
    <property type="evidence" value="ECO:0007669"/>
    <property type="project" value="InterPro"/>
</dbReference>
<dbReference type="Gene3D" id="1.10.630.10">
    <property type="entry name" value="Cytochrome P450"/>
    <property type="match status" value="1"/>
</dbReference>
<evidence type="ECO:0000256" key="3">
    <source>
        <dbReference type="ARBA" id="ARBA00023004"/>
    </source>
</evidence>
<reference evidence="5" key="1">
    <citation type="journal article" date="2020" name="Phytopathology">
        <title>Genome sequence of the chestnut blight fungus Cryphonectria parasitica EP155: A fundamental resource for an archetypical invasive plant pathogen.</title>
        <authorList>
            <person name="Crouch J.A."/>
            <person name="Dawe A."/>
            <person name="Aerts A."/>
            <person name="Barry K."/>
            <person name="Churchill A.C.L."/>
            <person name="Grimwood J."/>
            <person name="Hillman B."/>
            <person name="Milgroom M.G."/>
            <person name="Pangilinan J."/>
            <person name="Smith M."/>
            <person name="Salamov A."/>
            <person name="Schmutz J."/>
            <person name="Yadav J."/>
            <person name="Grigoriev I.V."/>
            <person name="Nuss D."/>
        </authorList>
    </citation>
    <scope>NUCLEOTIDE SEQUENCE</scope>
    <source>
        <strain evidence="5">EP155</strain>
    </source>
</reference>
<dbReference type="InterPro" id="IPR002401">
    <property type="entry name" value="Cyt_P450_E_grp-I"/>
</dbReference>
<dbReference type="Proteomes" id="UP000803844">
    <property type="component" value="Unassembled WGS sequence"/>
</dbReference>
<dbReference type="OrthoDB" id="10029320at2759"/>